<dbReference type="AlphaFoldDB" id="A0A7X5SWB6"/>
<organism evidence="3 4">
    <name type="scientific">Clostridium sporogenes</name>
    <dbReference type="NCBI Taxonomy" id="1509"/>
    <lineage>
        <taxon>Bacteria</taxon>
        <taxon>Bacillati</taxon>
        <taxon>Bacillota</taxon>
        <taxon>Clostridia</taxon>
        <taxon>Eubacteriales</taxon>
        <taxon>Clostridiaceae</taxon>
        <taxon>Clostridium</taxon>
    </lineage>
</organism>
<proteinExistence type="inferred from homology"/>
<dbReference type="EMBL" id="SXCS01000001">
    <property type="protein sequence ID" value="NFR60126.1"/>
    <property type="molecule type" value="Genomic_DNA"/>
</dbReference>
<comment type="similarity">
    <text evidence="1">Belongs to the NAD(P)-dependent epimerase/dehydratase family.</text>
</comment>
<evidence type="ECO:0000313" key="4">
    <source>
        <dbReference type="Proteomes" id="UP000486601"/>
    </source>
</evidence>
<evidence type="ECO:0000259" key="2">
    <source>
        <dbReference type="Pfam" id="PF01370"/>
    </source>
</evidence>
<feature type="domain" description="NAD-dependent epimerase/dehydratase" evidence="2">
    <location>
        <begin position="5"/>
        <end position="235"/>
    </location>
</feature>
<gene>
    <name evidence="3" type="ORF">FDF70_01110</name>
</gene>
<dbReference type="Gene3D" id="3.40.50.720">
    <property type="entry name" value="NAD(P)-binding Rossmann-like Domain"/>
    <property type="match status" value="1"/>
</dbReference>
<dbReference type="Pfam" id="PF01370">
    <property type="entry name" value="Epimerase"/>
    <property type="match status" value="1"/>
</dbReference>
<protein>
    <submittedName>
        <fullName evidence="3">NAD-dependent epimerase/dehydratase family protein</fullName>
    </submittedName>
</protein>
<comment type="caution">
    <text evidence="3">The sequence shown here is derived from an EMBL/GenBank/DDBJ whole genome shotgun (WGS) entry which is preliminary data.</text>
</comment>
<evidence type="ECO:0000256" key="1">
    <source>
        <dbReference type="ARBA" id="ARBA00007637"/>
    </source>
</evidence>
<dbReference type="PROSITE" id="PS51257">
    <property type="entry name" value="PROKAR_LIPOPROTEIN"/>
    <property type="match status" value="1"/>
</dbReference>
<reference evidence="3 4" key="1">
    <citation type="submission" date="2019-04" db="EMBL/GenBank/DDBJ databases">
        <title>Genome sequencing of Clostridium botulinum Groups I-IV and Clostridium butyricum.</title>
        <authorList>
            <person name="Brunt J."/>
            <person name="Van Vliet A.H.M."/>
            <person name="Stringer S.C."/>
            <person name="Carter A.T."/>
            <person name="Peck M.W."/>
        </authorList>
    </citation>
    <scope>NUCLEOTIDE SEQUENCE [LARGE SCALE GENOMIC DNA]</scope>
    <source>
        <strain evidence="3 4">IFR 18/108</strain>
    </source>
</reference>
<dbReference type="SUPFAM" id="SSF51735">
    <property type="entry name" value="NAD(P)-binding Rossmann-fold domains"/>
    <property type="match status" value="1"/>
</dbReference>
<dbReference type="PANTHER" id="PTHR43000">
    <property type="entry name" value="DTDP-D-GLUCOSE 4,6-DEHYDRATASE-RELATED"/>
    <property type="match status" value="1"/>
</dbReference>
<dbReference type="Proteomes" id="UP000486601">
    <property type="component" value="Unassembled WGS sequence"/>
</dbReference>
<dbReference type="InterPro" id="IPR036291">
    <property type="entry name" value="NAD(P)-bd_dom_sf"/>
</dbReference>
<evidence type="ECO:0000313" key="3">
    <source>
        <dbReference type="EMBL" id="NFR60126.1"/>
    </source>
</evidence>
<dbReference type="InterPro" id="IPR001509">
    <property type="entry name" value="Epimerase_deHydtase"/>
</dbReference>
<accession>A0A7X5SWB6</accession>
<name>A0A7X5SWB6_CLOSG</name>
<sequence length="315" mass="36143">MLKNILVTGATGFIGACLVEDLVKENYNVSIIVRKESNIWRLNKVINKIKIYYCDIVNKDELESIAHKINPEYIFHLATYGAYYFQQDDDLIINTNLIGTKNLVEAFTKVNYKAFVNIGSSSEYGIKNECMKENDFIEPINIYGVSKAAQTLYCNMIYKTQNKPIGTVRFFSVYGNYEDKTRLVPSVILACLKGENPKLANGEAVRDFIYIKDVIEFLKFIAFKEKIGGKIYNLGSGSQCSVKQMVQTIIKESGTVVNPMWGKLEGRKSDATQKWEADMSLVKKELNWIPKYDLNKGIKQSIEWFKNNMELYDYF</sequence>